<feature type="compositionally biased region" description="Low complexity" evidence="3">
    <location>
        <begin position="833"/>
        <end position="852"/>
    </location>
</feature>
<feature type="compositionally biased region" description="Low complexity" evidence="3">
    <location>
        <begin position="1213"/>
        <end position="1228"/>
    </location>
</feature>
<dbReference type="InParanoid" id="A0A1S3K7D4"/>
<feature type="region of interest" description="Disordered" evidence="3">
    <location>
        <begin position="340"/>
        <end position="439"/>
    </location>
</feature>
<dbReference type="RefSeq" id="XP_013418171.2">
    <property type="nucleotide sequence ID" value="XM_013562717.2"/>
</dbReference>
<evidence type="ECO:0000256" key="4">
    <source>
        <dbReference type="SAM" id="Phobius"/>
    </source>
</evidence>
<evidence type="ECO:0000313" key="6">
    <source>
        <dbReference type="Proteomes" id="UP000085678"/>
    </source>
</evidence>
<feature type="region of interest" description="Disordered" evidence="3">
    <location>
        <begin position="467"/>
        <end position="512"/>
    </location>
</feature>
<keyword evidence="1" id="KW-1015">Disulfide bond</keyword>
<protein>
    <submittedName>
        <fullName evidence="7">Uncharacterized protein LOC106179182</fullName>
    </submittedName>
</protein>
<keyword evidence="6" id="KW-1185">Reference proteome</keyword>
<accession>A0A1S3K7D4</accession>
<proteinExistence type="predicted"/>
<feature type="region of interest" description="Disordered" evidence="3">
    <location>
        <begin position="1278"/>
        <end position="1308"/>
    </location>
</feature>
<feature type="compositionally biased region" description="Polar residues" evidence="3">
    <location>
        <begin position="674"/>
        <end position="700"/>
    </location>
</feature>
<dbReference type="KEGG" id="lak:106179182"/>
<dbReference type="Proteomes" id="UP000085678">
    <property type="component" value="Unplaced"/>
</dbReference>
<evidence type="ECO:0000256" key="3">
    <source>
        <dbReference type="SAM" id="MobiDB-lite"/>
    </source>
</evidence>
<dbReference type="InterPro" id="IPR000436">
    <property type="entry name" value="Sushi_SCR_CCP_dom"/>
</dbReference>
<keyword evidence="4" id="KW-1133">Transmembrane helix</keyword>
<evidence type="ECO:0000313" key="7">
    <source>
        <dbReference type="RefSeq" id="XP_013418171.2"/>
    </source>
</evidence>
<evidence type="ECO:0000256" key="2">
    <source>
        <dbReference type="PROSITE-ProRule" id="PRU00302"/>
    </source>
</evidence>
<feature type="region of interest" description="Disordered" evidence="3">
    <location>
        <begin position="833"/>
        <end position="861"/>
    </location>
</feature>
<sequence length="1308" mass="140693">MIPKSDPHTQNLHFKISECPQVWEVYPVQNGNWSCSGYRDNWFKTKCTLECLPGFAVPVANVTMENVTVETVTVTCGIHLNWTGVSATAPQCLPVPETTTPQAAIVPVTNTVEQSTTTVHNVNLSLPVTLSNITMTTGTSYTTEGGSTGTKGGGHMVPVFPIVGGVLGSLIALIVLAVLIYVVRRKCCYSPNRCFERNYSLANSESSDGSDSKFDKDTKEEILPPKPGLTNDACHVEEDGTPHSVKPTPRIINVYSPNVTINSDKVDQFTVQKVEDSRVLCDSEINVQTSVEDNCCVDFTSGDLDLSEKVECEDTSTLSAMTSLPSFSFEKGELSHIETPRKSLMYTGDGEGDGNFRSDSNDDWSHPTDDRTSASDKPHKKEVPYNLQSQLSDDSTKSTENGSNNNNNKKGGINIKKASKVRANQKTVVSGSVSPEDHAFVSGYDFGGINIEEADDVEANQELHLVGDQSPTEGHPPGGSSVRKPPVGASLSTVDTSTAAEGQSDSTVPKCPPPTVGPYCGVAIPTSQVKIGSSTSLAIVKLPSHCNDGREEIFIWYHLASATALVGSQTYTITSASPKDSGKYHWTVLLSDGSLFHGLVEVTVTGDQHSEDNLMPSKTADVSIQPLTANGGQYRLIEGSSGSLPQPGLTFDFLRLVTNMNPLLVPVNGIRNRTPGQNCGQPGGSTSQGTASIHQKSGNWDLSLHEGDQTKGRTDGKDKSSSYSLDAGTQTEGLVPKWVHSDNSTGSESAVGDHCFLQLGDPYLSSLSDFGQWSSANHSSVDSGYVQLAAGQGGCSTMETNFSSMCPPSLVTLSDSSQSSFVSSDSVYNSGSENSSSYGSSHYGNSHLSNGSRDSGTQTDLYSDSLQQDQTFRKELINCSENMGNHSNNIISNGISNIGHGEGLAMGANAIELADFPKAEDSNSCTMLLSELMECREFMDDFCILMDPDKNWEEMAAILFSLPPHVLKYIDFKTRYFGYCTEVALDKAMAENTGFKVSQLVLWLVIRGHGQAIEVILRHHRDCHVCSKMAQEIFHIICGLTNDACHVEEDGTPHSVNPISQKIINVYSPNVTITSDKVDQFTVQKVADSRVLCDSEINVQPSVEDNCCVDFTSGDLDLSEKVECEDTSALSAMTSLPSFSFEKGELSHIETPRKSLMYTGDGEGDGNFRSDSTDDWSHPTDDRTSASDKPHKKEVPYNLQSQLSDDSTKSTENGSNNNNNKKGGINIKKASKVRANQKTVVSGSVSPEDHAFVSGYNFGGINIEEADDVEANQELHLVGDQSPTEGHPPGGSTVRKPPVGASLSTVGE</sequence>
<dbReference type="GeneID" id="106179182"/>
<keyword evidence="2" id="KW-0768">Sushi</keyword>
<feature type="region of interest" description="Disordered" evidence="3">
    <location>
        <begin position="668"/>
        <end position="727"/>
    </location>
</feature>
<feature type="region of interest" description="Disordered" evidence="3">
    <location>
        <begin position="202"/>
        <end position="232"/>
    </location>
</feature>
<keyword evidence="4" id="KW-0472">Membrane</keyword>
<evidence type="ECO:0000256" key="1">
    <source>
        <dbReference type="ARBA" id="ARBA00023157"/>
    </source>
</evidence>
<comment type="caution">
    <text evidence="2">Lacks conserved residue(s) required for the propagation of feature annotation.</text>
</comment>
<feature type="transmembrane region" description="Helical" evidence="4">
    <location>
        <begin position="159"/>
        <end position="183"/>
    </location>
</feature>
<feature type="compositionally biased region" description="Polar residues" evidence="3">
    <location>
        <begin position="422"/>
        <end position="433"/>
    </location>
</feature>
<evidence type="ECO:0000259" key="5">
    <source>
        <dbReference type="PROSITE" id="PS50923"/>
    </source>
</evidence>
<feature type="compositionally biased region" description="Basic and acidic residues" evidence="3">
    <location>
        <begin position="1166"/>
        <end position="1195"/>
    </location>
</feature>
<feature type="compositionally biased region" description="Low complexity" evidence="3">
    <location>
        <begin position="401"/>
        <end position="416"/>
    </location>
</feature>
<name>A0A1S3K7D4_LINAN</name>
<feature type="compositionally biased region" description="Polar residues" evidence="3">
    <location>
        <begin position="490"/>
        <end position="507"/>
    </location>
</feature>
<reference evidence="7" key="1">
    <citation type="submission" date="2025-08" db="UniProtKB">
        <authorList>
            <consortium name="RefSeq"/>
        </authorList>
    </citation>
    <scope>IDENTIFICATION</scope>
    <source>
        <tissue evidence="7">Gonads</tissue>
    </source>
</reference>
<feature type="compositionally biased region" description="Basic and acidic residues" evidence="3">
    <location>
        <begin position="354"/>
        <end position="383"/>
    </location>
</feature>
<feature type="domain" description="Sushi" evidence="5">
    <location>
        <begin position="17"/>
        <end position="94"/>
    </location>
</feature>
<feature type="region of interest" description="Disordered" evidence="3">
    <location>
        <begin position="1152"/>
        <end position="1249"/>
    </location>
</feature>
<feature type="compositionally biased region" description="Basic and acidic residues" evidence="3">
    <location>
        <begin position="703"/>
        <end position="720"/>
    </location>
</feature>
<feature type="compositionally biased region" description="Polar residues" evidence="3">
    <location>
        <begin position="1234"/>
        <end position="1245"/>
    </location>
</feature>
<feature type="compositionally biased region" description="Basic and acidic residues" evidence="3">
    <location>
        <begin position="210"/>
        <end position="223"/>
    </location>
</feature>
<keyword evidence="4" id="KW-0812">Transmembrane</keyword>
<organism evidence="6 7">
    <name type="scientific">Lingula anatina</name>
    <name type="common">Brachiopod</name>
    <name type="synonym">Lingula unguis</name>
    <dbReference type="NCBI Taxonomy" id="7574"/>
    <lineage>
        <taxon>Eukaryota</taxon>
        <taxon>Metazoa</taxon>
        <taxon>Spiralia</taxon>
        <taxon>Lophotrochozoa</taxon>
        <taxon>Brachiopoda</taxon>
        <taxon>Linguliformea</taxon>
        <taxon>Lingulata</taxon>
        <taxon>Lingulida</taxon>
        <taxon>Linguloidea</taxon>
        <taxon>Lingulidae</taxon>
        <taxon>Lingula</taxon>
    </lineage>
</organism>
<dbReference type="PROSITE" id="PS50923">
    <property type="entry name" value="SUSHI"/>
    <property type="match status" value="1"/>
</dbReference>
<gene>
    <name evidence="7" type="primary">LOC106179182</name>
</gene>